<evidence type="ECO:0000313" key="1">
    <source>
        <dbReference type="EMBL" id="GKT42334.1"/>
    </source>
</evidence>
<dbReference type="EMBL" id="BQXU01000004">
    <property type="protein sequence ID" value="GKT42334.1"/>
    <property type="molecule type" value="Genomic_DNA"/>
</dbReference>
<keyword evidence="2" id="KW-1185">Reference proteome</keyword>
<evidence type="ECO:0000313" key="2">
    <source>
        <dbReference type="Proteomes" id="UP001055115"/>
    </source>
</evidence>
<reference evidence="1 2" key="1">
    <citation type="submission" date="2022-03" db="EMBL/GenBank/DDBJ databases">
        <title>Genome data of Colletotrichum spp.</title>
        <authorList>
            <person name="Utami Y.D."/>
            <person name="Hiruma K."/>
        </authorList>
    </citation>
    <scope>NUCLEOTIDE SEQUENCE [LARGE SCALE GENOMIC DNA]</scope>
    <source>
        <strain evidence="1 2">MAFF 239500</strain>
    </source>
</reference>
<dbReference type="RefSeq" id="XP_049124684.1">
    <property type="nucleotide sequence ID" value="XM_049268727.1"/>
</dbReference>
<accession>A0AA37P768</accession>
<name>A0AA37P768_9PEZI</name>
<dbReference type="Proteomes" id="UP001055115">
    <property type="component" value="Unassembled WGS sequence"/>
</dbReference>
<dbReference type="AlphaFoldDB" id="A0AA37P768"/>
<dbReference type="GeneID" id="73323317"/>
<comment type="caution">
    <text evidence="1">The sequence shown here is derived from an EMBL/GenBank/DDBJ whole genome shotgun (WGS) entry which is preliminary data.</text>
</comment>
<organism evidence="1 2">
    <name type="scientific">Colletotrichum spaethianum</name>
    <dbReference type="NCBI Taxonomy" id="700344"/>
    <lineage>
        <taxon>Eukaryota</taxon>
        <taxon>Fungi</taxon>
        <taxon>Dikarya</taxon>
        <taxon>Ascomycota</taxon>
        <taxon>Pezizomycotina</taxon>
        <taxon>Sordariomycetes</taxon>
        <taxon>Hypocreomycetidae</taxon>
        <taxon>Glomerellales</taxon>
        <taxon>Glomerellaceae</taxon>
        <taxon>Colletotrichum</taxon>
        <taxon>Colletotrichum spaethianum species complex</taxon>
    </lineage>
</organism>
<proteinExistence type="predicted"/>
<protein>
    <submittedName>
        <fullName evidence="1">Uncharacterized protein</fullName>
    </submittedName>
</protein>
<sequence>MQTRKRKRDASDKIDEASLMRPQHAPRHRGCRQKLAELAELDTEDLTWLGETGFSPTGARLCPT</sequence>
<gene>
    <name evidence="1" type="ORF">ColSpa_02515</name>
</gene>